<gene>
    <name evidence="11" type="primary">pdhC</name>
    <name evidence="11" type="ordered locus">HRM2_47640</name>
</gene>
<keyword evidence="4 7" id="KW-0808">Transferase</keyword>
<dbReference type="Gene3D" id="2.40.50.100">
    <property type="match status" value="1"/>
</dbReference>
<dbReference type="Pfam" id="PF00364">
    <property type="entry name" value="Biotin_lipoyl"/>
    <property type="match status" value="1"/>
</dbReference>
<evidence type="ECO:0000259" key="10">
    <source>
        <dbReference type="PROSITE" id="PS51826"/>
    </source>
</evidence>
<keyword evidence="12" id="KW-1185">Reference proteome</keyword>
<evidence type="ECO:0000313" key="11">
    <source>
        <dbReference type="EMBL" id="ACN17813.1"/>
    </source>
</evidence>
<dbReference type="Pfam" id="PF00198">
    <property type="entry name" value="2-oxoacid_dh"/>
    <property type="match status" value="1"/>
</dbReference>
<dbReference type="SUPFAM" id="SSF47005">
    <property type="entry name" value="Peripheral subunit-binding domain of 2-oxo acid dehydrogenase complex"/>
    <property type="match status" value="2"/>
</dbReference>
<evidence type="ECO:0000256" key="1">
    <source>
        <dbReference type="ARBA" id="ARBA00001938"/>
    </source>
</evidence>
<dbReference type="Gene3D" id="3.30.559.10">
    <property type="entry name" value="Chloramphenicol acetyltransferase-like domain"/>
    <property type="match status" value="1"/>
</dbReference>
<dbReference type="GO" id="GO:0031405">
    <property type="term" value="F:lipoic acid binding"/>
    <property type="evidence" value="ECO:0007669"/>
    <property type="project" value="TreeGrafter"/>
</dbReference>
<dbReference type="Pfam" id="PF02817">
    <property type="entry name" value="E3_binding"/>
    <property type="match status" value="2"/>
</dbReference>
<dbReference type="InterPro" id="IPR036625">
    <property type="entry name" value="E3-bd_dom_sf"/>
</dbReference>
<evidence type="ECO:0000256" key="5">
    <source>
        <dbReference type="ARBA" id="ARBA00022823"/>
    </source>
</evidence>
<dbReference type="CDD" id="cd06849">
    <property type="entry name" value="lipoyl_domain"/>
    <property type="match status" value="1"/>
</dbReference>
<dbReference type="PROSITE" id="PS51826">
    <property type="entry name" value="PSBD"/>
    <property type="match status" value="2"/>
</dbReference>
<feature type="compositionally biased region" description="Basic and acidic residues" evidence="8">
    <location>
        <begin position="172"/>
        <end position="184"/>
    </location>
</feature>
<dbReference type="EC" id="2.3.1.-" evidence="7"/>
<dbReference type="SUPFAM" id="SSF51230">
    <property type="entry name" value="Single hybrid motif"/>
    <property type="match status" value="1"/>
</dbReference>
<protein>
    <recommendedName>
        <fullName evidence="7">Dihydrolipoamide acetyltransferase component of pyruvate dehydrogenase complex</fullName>
        <ecNumber evidence="7">2.3.1.-</ecNumber>
    </recommendedName>
</protein>
<dbReference type="Proteomes" id="UP000000442">
    <property type="component" value="Chromosome"/>
</dbReference>
<dbReference type="eggNOG" id="COG0508">
    <property type="taxonomic scope" value="Bacteria"/>
</dbReference>
<keyword evidence="6 7" id="KW-0012">Acyltransferase</keyword>
<feature type="domain" description="Lipoyl-binding" evidence="9">
    <location>
        <begin position="27"/>
        <end position="102"/>
    </location>
</feature>
<evidence type="ECO:0000256" key="2">
    <source>
        <dbReference type="ARBA" id="ARBA00007317"/>
    </source>
</evidence>
<dbReference type="GO" id="GO:0005737">
    <property type="term" value="C:cytoplasm"/>
    <property type="evidence" value="ECO:0007669"/>
    <property type="project" value="TreeGrafter"/>
</dbReference>
<dbReference type="InterPro" id="IPR050743">
    <property type="entry name" value="2-oxoacid_DH_E2_comp"/>
</dbReference>
<dbReference type="GO" id="GO:0016407">
    <property type="term" value="F:acetyltransferase activity"/>
    <property type="evidence" value="ECO:0007669"/>
    <property type="project" value="TreeGrafter"/>
</dbReference>
<evidence type="ECO:0000256" key="8">
    <source>
        <dbReference type="SAM" id="MobiDB-lite"/>
    </source>
</evidence>
<dbReference type="InterPro" id="IPR023213">
    <property type="entry name" value="CAT-like_dom_sf"/>
</dbReference>
<dbReference type="InterPro" id="IPR011053">
    <property type="entry name" value="Single_hybrid_motif"/>
</dbReference>
<feature type="region of interest" description="Disordered" evidence="8">
    <location>
        <begin position="159"/>
        <end position="188"/>
    </location>
</feature>
<reference evidence="11 12" key="1">
    <citation type="journal article" date="2009" name="Environ. Microbiol.">
        <title>Genome sequence of Desulfobacterium autotrophicum HRM2, a marine sulfate reducer oxidizing organic carbon completely to carbon dioxide.</title>
        <authorList>
            <person name="Strittmatter A.W."/>
            <person name="Liesegang H."/>
            <person name="Rabus R."/>
            <person name="Decker I."/>
            <person name="Amann J."/>
            <person name="Andres S."/>
            <person name="Henne A."/>
            <person name="Fricke W.F."/>
            <person name="Martinez-Arias R."/>
            <person name="Bartels D."/>
            <person name="Goesmann A."/>
            <person name="Krause L."/>
            <person name="Puehler A."/>
            <person name="Klenk H.P."/>
            <person name="Richter M."/>
            <person name="Schuler M."/>
            <person name="Gloeckner F.O."/>
            <person name="Meyerdierks A."/>
            <person name="Gottschalk G."/>
            <person name="Amann R."/>
        </authorList>
    </citation>
    <scope>NUCLEOTIDE SEQUENCE [LARGE SCALE GENOMIC DNA]</scope>
    <source>
        <strain evidence="12">ATCC 43914 / DSM 3382 / HRM2</strain>
    </source>
</reference>
<keyword evidence="5 7" id="KW-0450">Lipoyl</keyword>
<dbReference type="PANTHER" id="PTHR43178">
    <property type="entry name" value="DIHYDROLIPOAMIDE ACETYLTRANSFERASE COMPONENT OF PYRUVATE DEHYDROGENASE COMPLEX"/>
    <property type="match status" value="1"/>
</dbReference>
<evidence type="ECO:0000256" key="4">
    <source>
        <dbReference type="ARBA" id="ARBA00022679"/>
    </source>
</evidence>
<name>C0QHF4_DESAH</name>
<feature type="compositionally biased region" description="Basic and acidic residues" evidence="8">
    <location>
        <begin position="128"/>
        <end position="137"/>
    </location>
</feature>
<dbReference type="EMBL" id="CP001087">
    <property type="protein sequence ID" value="ACN17813.1"/>
    <property type="molecule type" value="Genomic_DNA"/>
</dbReference>
<feature type="region of interest" description="Disordered" evidence="8">
    <location>
        <begin position="108"/>
        <end position="137"/>
    </location>
</feature>
<dbReference type="STRING" id="177437.HRM2_47640"/>
<comment type="similarity">
    <text evidence="2 7">Belongs to the 2-oxoacid dehydrogenase family.</text>
</comment>
<sequence length="477" mass="51288">MGQRARNFVHFIKFVVLTRRQGGDSVATEILMPKWGLTMKEGKVSKWIKNEGEAVTKGEPLLEVETSKITNNVESPDDGILFQIVVKAGETVPVQTVLAVLAKEGETPDRREAVVRGGDDQPSGDAENTVRDGKKEGKAEFVPATPVARRLAREWGIDLARVPGSGPGNRVTESDVRDFKEKGGDTLPGKTVNAADSALAAAKKAGIDITLVTGSGPDGRITKADVLRAVSPAVQTKTTTASSPGPLVAGTIIPLEGMRRIIGDNMMASLQNAAQLSVFVEFDATRMVSFRDKVRKKYESQSLPRISFNDIIAMVVCRALAKHPLMNSRLTDQGIELCKGVNLGIAVALDNGLVVPNIKSADTLGLVEMAMKIRELAQKAKENKLTMDEIQGGTFTISNVSMLGVDGFTPILNPPETGILGVGRAKDKPAVHQGKIAVRTLMTLSLTFDHRVVDGVPAMQFLRTLADYLEDPVMMMV</sequence>
<evidence type="ECO:0000256" key="3">
    <source>
        <dbReference type="ARBA" id="ARBA00011484"/>
    </source>
</evidence>
<dbReference type="HOGENOM" id="CLU_016733_0_0_7"/>
<evidence type="ECO:0000256" key="6">
    <source>
        <dbReference type="ARBA" id="ARBA00023315"/>
    </source>
</evidence>
<proteinExistence type="inferred from homology"/>
<comment type="cofactor">
    <cofactor evidence="1 7">
        <name>(R)-lipoate</name>
        <dbReference type="ChEBI" id="CHEBI:83088"/>
    </cofactor>
</comment>
<dbReference type="PANTHER" id="PTHR43178:SF5">
    <property type="entry name" value="LIPOAMIDE ACYLTRANSFERASE COMPONENT OF BRANCHED-CHAIN ALPHA-KETO ACID DEHYDROGENASE COMPLEX, MITOCHONDRIAL"/>
    <property type="match status" value="1"/>
</dbReference>
<comment type="subunit">
    <text evidence="3">Forms a 24-polypeptide structural core with octahedral symmetry.</text>
</comment>
<evidence type="ECO:0000259" key="9">
    <source>
        <dbReference type="PROSITE" id="PS50968"/>
    </source>
</evidence>
<feature type="domain" description="Peripheral subunit-binding (PSBD)" evidence="10">
    <location>
        <begin position="193"/>
        <end position="230"/>
    </location>
</feature>
<dbReference type="InterPro" id="IPR003016">
    <property type="entry name" value="2-oxoA_DH_lipoyl-BS"/>
</dbReference>
<dbReference type="InterPro" id="IPR001078">
    <property type="entry name" value="2-oxoacid_DH_actylTfrase"/>
</dbReference>
<feature type="domain" description="Peripheral subunit-binding (PSBD)" evidence="10">
    <location>
        <begin position="143"/>
        <end position="180"/>
    </location>
</feature>
<dbReference type="KEGG" id="dat:HRM2_47640"/>
<dbReference type="PROSITE" id="PS50968">
    <property type="entry name" value="BIOTINYL_LIPOYL"/>
    <property type="match status" value="1"/>
</dbReference>
<dbReference type="PROSITE" id="PS00189">
    <property type="entry name" value="LIPOYL"/>
    <property type="match status" value="1"/>
</dbReference>
<evidence type="ECO:0000256" key="7">
    <source>
        <dbReference type="RuleBase" id="RU003423"/>
    </source>
</evidence>
<accession>C0QHF4</accession>
<dbReference type="SUPFAM" id="SSF52777">
    <property type="entry name" value="CoA-dependent acyltransferases"/>
    <property type="match status" value="1"/>
</dbReference>
<feature type="compositionally biased region" description="Basic and acidic residues" evidence="8">
    <location>
        <begin position="108"/>
        <end position="119"/>
    </location>
</feature>
<dbReference type="InterPro" id="IPR000089">
    <property type="entry name" value="Biotin_lipoyl"/>
</dbReference>
<evidence type="ECO:0000313" key="12">
    <source>
        <dbReference type="Proteomes" id="UP000000442"/>
    </source>
</evidence>
<dbReference type="Gene3D" id="4.10.320.10">
    <property type="entry name" value="E3-binding domain"/>
    <property type="match status" value="2"/>
</dbReference>
<organism evidence="11 12">
    <name type="scientific">Desulforapulum autotrophicum (strain ATCC 43914 / DSM 3382 / VKM B-1955 / HRM2)</name>
    <name type="common">Desulfobacterium autotrophicum</name>
    <dbReference type="NCBI Taxonomy" id="177437"/>
    <lineage>
        <taxon>Bacteria</taxon>
        <taxon>Pseudomonadati</taxon>
        <taxon>Thermodesulfobacteriota</taxon>
        <taxon>Desulfobacteria</taxon>
        <taxon>Desulfobacterales</taxon>
        <taxon>Desulfobacteraceae</taxon>
        <taxon>Desulforapulum</taxon>
    </lineage>
</organism>
<dbReference type="InterPro" id="IPR004167">
    <property type="entry name" value="PSBD"/>
</dbReference>
<dbReference type="AlphaFoldDB" id="C0QHF4"/>